<feature type="signal peptide" evidence="2">
    <location>
        <begin position="1"/>
        <end position="20"/>
    </location>
</feature>
<keyword evidence="2" id="KW-0732">Signal</keyword>
<accession>A0A4R3KWN5</accession>
<dbReference type="Proteomes" id="UP000295807">
    <property type="component" value="Unassembled WGS sequence"/>
</dbReference>
<organism evidence="3 4">
    <name type="scientific">Anseongella ginsenosidimutans</name>
    <dbReference type="NCBI Taxonomy" id="496056"/>
    <lineage>
        <taxon>Bacteria</taxon>
        <taxon>Pseudomonadati</taxon>
        <taxon>Bacteroidota</taxon>
        <taxon>Sphingobacteriia</taxon>
        <taxon>Sphingobacteriales</taxon>
        <taxon>Sphingobacteriaceae</taxon>
        <taxon>Anseongella</taxon>
    </lineage>
</organism>
<evidence type="ECO:0000256" key="2">
    <source>
        <dbReference type="SAM" id="SignalP"/>
    </source>
</evidence>
<dbReference type="EMBL" id="SMAD01000001">
    <property type="protein sequence ID" value="TCS90199.1"/>
    <property type="molecule type" value="Genomic_DNA"/>
</dbReference>
<evidence type="ECO:0000313" key="4">
    <source>
        <dbReference type="Proteomes" id="UP000295807"/>
    </source>
</evidence>
<feature type="region of interest" description="Disordered" evidence="1">
    <location>
        <begin position="151"/>
        <end position="171"/>
    </location>
</feature>
<dbReference type="AlphaFoldDB" id="A0A4R3KWN5"/>
<evidence type="ECO:0000313" key="3">
    <source>
        <dbReference type="EMBL" id="TCS90199.1"/>
    </source>
</evidence>
<comment type="caution">
    <text evidence="3">The sequence shown here is derived from an EMBL/GenBank/DDBJ whole genome shotgun (WGS) entry which is preliminary data.</text>
</comment>
<dbReference type="RefSeq" id="WP_132127651.1">
    <property type="nucleotide sequence ID" value="NZ_CP042432.1"/>
</dbReference>
<dbReference type="Gene3D" id="2.60.40.1930">
    <property type="match status" value="1"/>
</dbReference>
<dbReference type="OrthoDB" id="679547at2"/>
<reference evidence="3 4" key="1">
    <citation type="submission" date="2019-03" db="EMBL/GenBank/DDBJ databases">
        <title>Genomic Encyclopedia of Type Strains, Phase IV (KMG-IV): sequencing the most valuable type-strain genomes for metagenomic binning, comparative biology and taxonomic classification.</title>
        <authorList>
            <person name="Goeker M."/>
        </authorList>
    </citation>
    <scope>NUCLEOTIDE SEQUENCE [LARGE SCALE GENOMIC DNA]</scope>
    <source>
        <strain evidence="3 4">DSM 21100</strain>
    </source>
</reference>
<dbReference type="SUPFAM" id="SSF56935">
    <property type="entry name" value="Porins"/>
    <property type="match status" value="1"/>
</dbReference>
<feature type="chain" id="PRO_5021009511" description="TonB-dependent receptor plug domain-containing protein" evidence="2">
    <location>
        <begin position="21"/>
        <end position="807"/>
    </location>
</feature>
<evidence type="ECO:0000256" key="1">
    <source>
        <dbReference type="SAM" id="MobiDB-lite"/>
    </source>
</evidence>
<gene>
    <name evidence="3" type="ORF">EDD80_101398</name>
</gene>
<evidence type="ECO:0008006" key="5">
    <source>
        <dbReference type="Google" id="ProtNLM"/>
    </source>
</evidence>
<keyword evidence="4" id="KW-1185">Reference proteome</keyword>
<sequence>MKKPLTLFFFAAVFTLGALAQENPQDSLFQEKLLTPYGKYFELPSEGIYTHFNKSAYMTGEGVWFKIYLLDTREKRPFDLMQNVYAELFDPQGNPVRRQVLFAEKGAASGMIHLADTLAPGIYTFRAYTNWMRNMDEGNFYTRTFRVNGGVQKSGEGPAGDEAGEAPGGFSSGARESAYDISFFPEGGHLLAGIVNTVAFKITGPSGKGAALDGLLKSGQGDTLLKLSGGKWGMNSLQLNPQPGERYYAEFFLPGENGGVQTVELPPVEEQGIGLSAQWFFPEKASILVRTNAASLPGLNGKKFYLLVHNQGKVARMLIVNWTNRPVLKIDMDKSLLLKGINHVTLFNEQFQPVADRMIFNRRKEQLGQISIDSRLEGDSLAFSLIAEDSSSEPLEADLSISFLPAQTGLANFETSIYAALLLESDIKGNIEYPAWYFEEEEDFERIKGLDHLLLTQGWRSYDWEAISKGSRPAPVHEFEQGFTIRGKVLNSISRKEMEQSQLSVFSPENGLMTVVDVDSSGAFILPNVFLMDSTRVIINATNAKGRSGFRELEAKITEPRYEKNPPPLPLRDPEAPVKNTASLILPEGSELLEGVTVTGQAIDKEASPFAGSTYFSNINDRVVVITKDNYFQYNSLRDLLMKEFNIMGNSMGRGGGAPVLIVDDMPMEDLSWLDMIHISEVEAVAVNKSGNAMLGQRGAGGSINIKTRTQQVDWGPRRELNIVNMLVKGFSAPVAYYAPKYEVPATDPAFRERAAVYWKPDAKSDFSGRSVFKVPVPSGIDSLHVRTEGISSTGVLIVDDRVIRVK</sequence>
<protein>
    <recommendedName>
        <fullName evidence="5">TonB-dependent receptor plug domain-containing protein</fullName>
    </recommendedName>
</protein>
<proteinExistence type="predicted"/>
<name>A0A4R3KWN5_9SPHI</name>